<sequence>MFDPSTTIAKAIRLMGTRGISHAAVVNDEGLLVGIVSVKDLARHILDVFEEAGTVERFDFSAALEASIHDIVSKPPYVVSRTIPPEEAAEIMLQRDIGFLPVVDEVGRLVTAYTELDYAVSLVERFDPARCYATHNIVMGDPSEPLIEALGSMYEKGFRRLPLSIDDEYYMATMSSILMTIARRPTEETLLEPLASYSVPAPMLEYETALVSDAADVILAVTERALLLVDKERLARAIITERDLVEAYLGKKEC</sequence>
<dbReference type="RefSeq" id="WP_055409000.1">
    <property type="nucleotide sequence ID" value="NZ_CP013011.1"/>
</dbReference>
<evidence type="ECO:0000313" key="4">
    <source>
        <dbReference type="EMBL" id="OWJ55725.1"/>
    </source>
</evidence>
<dbReference type="Proteomes" id="UP000196694">
    <property type="component" value="Unassembled WGS sequence"/>
</dbReference>
<keyword evidence="1" id="KW-0677">Repeat</keyword>
<dbReference type="SUPFAM" id="SSF54631">
    <property type="entry name" value="CBS-domain pair"/>
    <property type="match status" value="2"/>
</dbReference>
<dbReference type="InterPro" id="IPR046342">
    <property type="entry name" value="CBS_dom_sf"/>
</dbReference>
<evidence type="ECO:0000256" key="1">
    <source>
        <dbReference type="ARBA" id="ARBA00022737"/>
    </source>
</evidence>
<reference evidence="4 5" key="1">
    <citation type="submission" date="2017-05" db="EMBL/GenBank/DDBJ databases">
        <title>The draft genome of the hyperthermophilic archaeon 'Pyrodictium delaneyi strain Hulk', an iron and nitrate reducer, reveals the capacity for sulfate reduction.</title>
        <authorList>
            <person name="Demey L.M."/>
            <person name="Miller C."/>
            <person name="Manzella M."/>
            <person name="Reguera G."/>
            <person name="Kashefi K."/>
        </authorList>
    </citation>
    <scope>NUCLEOTIDE SEQUENCE [LARGE SCALE GENOMIC DNA]</scope>
    <source>
        <strain evidence="4 5">Hulk</strain>
    </source>
</reference>
<dbReference type="InterPro" id="IPR051462">
    <property type="entry name" value="CBS_domain-containing"/>
</dbReference>
<dbReference type="AlphaFoldDB" id="A0A211YRQ0"/>
<dbReference type="PANTHER" id="PTHR48108:SF26">
    <property type="entry name" value="CBS DOMAIN-CONTAINING PROTEIN DDB_G0289609"/>
    <property type="match status" value="1"/>
</dbReference>
<proteinExistence type="predicted"/>
<keyword evidence="5" id="KW-1185">Reference proteome</keyword>
<keyword evidence="2" id="KW-0129">CBS domain</keyword>
<evidence type="ECO:0000256" key="2">
    <source>
        <dbReference type="PROSITE-ProRule" id="PRU00703"/>
    </source>
</evidence>
<dbReference type="PROSITE" id="PS51371">
    <property type="entry name" value="CBS"/>
    <property type="match status" value="2"/>
</dbReference>
<dbReference type="GeneID" id="26099483"/>
<accession>A0A211YRQ0</accession>
<dbReference type="PANTHER" id="PTHR48108">
    <property type="entry name" value="CBS DOMAIN-CONTAINING PROTEIN CBSX2, CHLOROPLASTIC"/>
    <property type="match status" value="1"/>
</dbReference>
<evidence type="ECO:0000259" key="3">
    <source>
        <dbReference type="PROSITE" id="PS51371"/>
    </source>
</evidence>
<protein>
    <recommendedName>
        <fullName evidence="3">CBS domain-containing protein</fullName>
    </recommendedName>
</protein>
<dbReference type="SMART" id="SM00116">
    <property type="entry name" value="CBS"/>
    <property type="match status" value="3"/>
</dbReference>
<gene>
    <name evidence="4" type="ORF">Pdsh_02820</name>
</gene>
<organism evidence="4 5">
    <name type="scientific">Pyrodictium delaneyi</name>
    <dbReference type="NCBI Taxonomy" id="1273541"/>
    <lineage>
        <taxon>Archaea</taxon>
        <taxon>Thermoproteota</taxon>
        <taxon>Thermoprotei</taxon>
        <taxon>Desulfurococcales</taxon>
        <taxon>Pyrodictiaceae</taxon>
        <taxon>Pyrodictium</taxon>
    </lineage>
</organism>
<name>A0A211YRQ0_9CREN</name>
<dbReference type="InterPro" id="IPR000644">
    <property type="entry name" value="CBS_dom"/>
</dbReference>
<dbReference type="EMBL" id="NCQP01000001">
    <property type="protein sequence ID" value="OWJ55725.1"/>
    <property type="molecule type" value="Genomic_DNA"/>
</dbReference>
<evidence type="ECO:0000313" key="5">
    <source>
        <dbReference type="Proteomes" id="UP000196694"/>
    </source>
</evidence>
<feature type="domain" description="CBS" evidence="3">
    <location>
        <begin position="72"/>
        <end position="128"/>
    </location>
</feature>
<feature type="domain" description="CBS" evidence="3">
    <location>
        <begin position="1"/>
        <end position="51"/>
    </location>
</feature>
<dbReference type="Pfam" id="PF00571">
    <property type="entry name" value="CBS"/>
    <property type="match status" value="2"/>
</dbReference>
<comment type="caution">
    <text evidence="4">The sequence shown here is derived from an EMBL/GenBank/DDBJ whole genome shotgun (WGS) entry which is preliminary data.</text>
</comment>
<dbReference type="Gene3D" id="3.10.580.10">
    <property type="entry name" value="CBS-domain"/>
    <property type="match status" value="2"/>
</dbReference>
<dbReference type="OrthoDB" id="43333at2157"/>